<organism evidence="2 3">
    <name type="scientific">Flammeovirga pectinis</name>
    <dbReference type="NCBI Taxonomy" id="2494373"/>
    <lineage>
        <taxon>Bacteria</taxon>
        <taxon>Pseudomonadati</taxon>
        <taxon>Bacteroidota</taxon>
        <taxon>Cytophagia</taxon>
        <taxon>Cytophagales</taxon>
        <taxon>Flammeovirgaceae</taxon>
        <taxon>Flammeovirga</taxon>
    </lineage>
</organism>
<evidence type="ECO:0000313" key="2">
    <source>
        <dbReference type="EMBL" id="AZQ62296.1"/>
    </source>
</evidence>
<dbReference type="InterPro" id="IPR011044">
    <property type="entry name" value="Quino_amine_DH_bsu"/>
</dbReference>
<dbReference type="AlphaFoldDB" id="A0A3S9P263"/>
<proteinExistence type="predicted"/>
<dbReference type="InterPro" id="IPR015943">
    <property type="entry name" value="WD40/YVTN_repeat-like_dom_sf"/>
</dbReference>
<feature type="chain" id="PRO_5019116131" description="YncE family protein" evidence="1">
    <location>
        <begin position="21"/>
        <end position="365"/>
    </location>
</feature>
<keyword evidence="3" id="KW-1185">Reference proteome</keyword>
<evidence type="ECO:0000313" key="3">
    <source>
        <dbReference type="Proteomes" id="UP000267268"/>
    </source>
</evidence>
<evidence type="ECO:0000256" key="1">
    <source>
        <dbReference type="SAM" id="SignalP"/>
    </source>
</evidence>
<name>A0A3S9P263_9BACT</name>
<accession>A0A3S9P263</accession>
<dbReference type="RefSeq" id="WP_126613659.1">
    <property type="nucleotide sequence ID" value="NZ_CP034562.1"/>
</dbReference>
<dbReference type="Proteomes" id="UP000267268">
    <property type="component" value="Chromosome 1"/>
</dbReference>
<feature type="signal peptide" evidence="1">
    <location>
        <begin position="1"/>
        <end position="20"/>
    </location>
</feature>
<protein>
    <recommendedName>
        <fullName evidence="4">YncE family protein</fullName>
    </recommendedName>
</protein>
<dbReference type="Gene3D" id="2.130.10.10">
    <property type="entry name" value="YVTN repeat-like/Quinoprotein amine dehydrogenase"/>
    <property type="match status" value="1"/>
</dbReference>
<dbReference type="PROSITE" id="PS51257">
    <property type="entry name" value="PROKAR_LIPOPROTEIN"/>
    <property type="match status" value="1"/>
</dbReference>
<evidence type="ECO:0008006" key="4">
    <source>
        <dbReference type="Google" id="ProtNLM"/>
    </source>
</evidence>
<dbReference type="KEGG" id="fll:EI427_08610"/>
<sequence>MKNFYKLSSFLLVLIGLSFGSCENKDEQPYIPGSTGFYVSNSGNLSEGNGSITGVVQNGEESTVSQRVFKSANGADLGGITEGFYTDGAIGILSVQAADKIEILDIKTMIRRFDPISEGIVTPRYSTKEGNFAYTTVWGPYESDWTLKNSKVVVINTSTGLQVNEFKVGGGAEGITIYDSKIYVAISNSTNVEVYNISSFELEATIDVKAAPQHFVIDGENNLWVSTSAGYLFPAPADTEIGIAKLNTTDNTVASKVQYSGIGKDGDIQLSSDGKSIYVLGSDDAYQGPSTTEVVSFGINDSSIGSAVISGEYFKGIGVNPSNGNIHVAVAQSFSESGSFRIYSNDGDMITEQPTGVGPFHFVFY</sequence>
<dbReference type="EMBL" id="CP034562">
    <property type="protein sequence ID" value="AZQ62296.1"/>
    <property type="molecule type" value="Genomic_DNA"/>
</dbReference>
<reference evidence="2 3" key="1">
    <citation type="submission" date="2018-12" db="EMBL/GenBank/DDBJ databases">
        <title>Flammeovirga pectinis sp. nov., isolated from the gut of the Korean scallop, Patinopecten yessoensis.</title>
        <authorList>
            <person name="Bae J.-W."/>
            <person name="Jeong Y.-S."/>
            <person name="Kang W."/>
        </authorList>
    </citation>
    <scope>NUCLEOTIDE SEQUENCE [LARGE SCALE GENOMIC DNA]</scope>
    <source>
        <strain evidence="2 3">L12M1</strain>
    </source>
</reference>
<gene>
    <name evidence="2" type="ORF">EI427_08610</name>
</gene>
<dbReference type="OrthoDB" id="9773938at2"/>
<dbReference type="SUPFAM" id="SSF50969">
    <property type="entry name" value="YVTN repeat-like/Quinoprotein amine dehydrogenase"/>
    <property type="match status" value="1"/>
</dbReference>
<keyword evidence="1" id="KW-0732">Signal</keyword>